<proteinExistence type="predicted"/>
<dbReference type="Pfam" id="PF12937">
    <property type="entry name" value="F-box-like"/>
    <property type="match status" value="1"/>
</dbReference>
<sequence length="201" mass="21979">MNPLPPQTTPNPPSTQHLSNNQNIPQSEAKKPPLLALPPELHLQITSHLPLLPDIYSLQATCTYFYTLLPQPTHSALLAAETTDYAVAHNLYACRYCLRLRPGSFFADRMLRRGRGRYGRDRAKRFCVDCGVMPRGEGEGEEARYGAGALVRVEGELRVFCGGCGGLRRVGMVLGVAGGVGGGGKRERVVCEGCWRVSGWI</sequence>
<feature type="region of interest" description="Disordered" evidence="1">
    <location>
        <begin position="1"/>
        <end position="32"/>
    </location>
</feature>
<protein>
    <recommendedName>
        <fullName evidence="2">F-box domain-containing protein</fullName>
    </recommendedName>
</protein>
<dbReference type="AlphaFoldDB" id="A0A401L4F3"/>
<organism evidence="3 4">
    <name type="scientific">Aspergillus awamori</name>
    <name type="common">Black koji mold</name>
    <dbReference type="NCBI Taxonomy" id="105351"/>
    <lineage>
        <taxon>Eukaryota</taxon>
        <taxon>Fungi</taxon>
        <taxon>Dikarya</taxon>
        <taxon>Ascomycota</taxon>
        <taxon>Pezizomycotina</taxon>
        <taxon>Eurotiomycetes</taxon>
        <taxon>Eurotiomycetidae</taxon>
        <taxon>Eurotiales</taxon>
        <taxon>Aspergillaceae</taxon>
        <taxon>Aspergillus</taxon>
    </lineage>
</organism>
<keyword evidence="4" id="KW-1185">Reference proteome</keyword>
<feature type="compositionally biased region" description="Pro residues" evidence="1">
    <location>
        <begin position="1"/>
        <end position="13"/>
    </location>
</feature>
<gene>
    <name evidence="3" type="ORF">AAWM_09252</name>
</gene>
<comment type="caution">
    <text evidence="3">The sequence shown here is derived from an EMBL/GenBank/DDBJ whole genome shotgun (WGS) entry which is preliminary data.</text>
</comment>
<feature type="domain" description="F-box" evidence="2">
    <location>
        <begin position="35"/>
        <end position="69"/>
    </location>
</feature>
<dbReference type="InterPro" id="IPR036047">
    <property type="entry name" value="F-box-like_dom_sf"/>
</dbReference>
<evidence type="ECO:0000313" key="4">
    <source>
        <dbReference type="Proteomes" id="UP000286921"/>
    </source>
</evidence>
<evidence type="ECO:0000256" key="1">
    <source>
        <dbReference type="SAM" id="MobiDB-lite"/>
    </source>
</evidence>
<reference evidence="3 4" key="1">
    <citation type="submission" date="2016-09" db="EMBL/GenBank/DDBJ databases">
        <title>Aspergillus awamori IFM 58123T.</title>
        <authorList>
            <person name="Kusuya Y."/>
            <person name="Shimizu M."/>
            <person name="Takahashi H."/>
            <person name="Yaguchi T."/>
        </authorList>
    </citation>
    <scope>NUCLEOTIDE SEQUENCE [LARGE SCALE GENOMIC DNA]</scope>
    <source>
        <strain evidence="3 4">IFM 58123</strain>
    </source>
</reference>
<feature type="compositionally biased region" description="Polar residues" evidence="1">
    <location>
        <begin position="17"/>
        <end position="26"/>
    </location>
</feature>
<accession>A0A401L4F3</accession>
<dbReference type="EMBL" id="BDHI01000028">
    <property type="protein sequence ID" value="GCB26367.1"/>
    <property type="molecule type" value="Genomic_DNA"/>
</dbReference>
<evidence type="ECO:0000259" key="2">
    <source>
        <dbReference type="Pfam" id="PF12937"/>
    </source>
</evidence>
<dbReference type="Proteomes" id="UP000286921">
    <property type="component" value="Unassembled WGS sequence"/>
</dbReference>
<evidence type="ECO:0000313" key="3">
    <source>
        <dbReference type="EMBL" id="GCB26367.1"/>
    </source>
</evidence>
<dbReference type="SUPFAM" id="SSF81383">
    <property type="entry name" value="F-box domain"/>
    <property type="match status" value="1"/>
</dbReference>
<name>A0A401L4F3_ASPAW</name>
<dbReference type="InterPro" id="IPR001810">
    <property type="entry name" value="F-box_dom"/>
</dbReference>